<keyword evidence="5" id="KW-1015">Disulfide bond</keyword>
<dbReference type="InterPro" id="IPR011013">
    <property type="entry name" value="Gal_mutarotase_sf_dom"/>
</dbReference>
<evidence type="ECO:0000256" key="5">
    <source>
        <dbReference type="ARBA" id="ARBA00023157"/>
    </source>
</evidence>
<dbReference type="CDD" id="cd06602">
    <property type="entry name" value="GH31_MGAM_SI_GAA"/>
    <property type="match status" value="1"/>
</dbReference>
<dbReference type="InterPro" id="IPR030459">
    <property type="entry name" value="Glyco_hydro_31_CS"/>
</dbReference>
<dbReference type="Pfam" id="PF01055">
    <property type="entry name" value="Glyco_hydro_31_2nd"/>
    <property type="match status" value="1"/>
</dbReference>
<dbReference type="GO" id="GO:0004558">
    <property type="term" value="F:alpha-1,4-glucosidase activity"/>
    <property type="evidence" value="ECO:0007669"/>
    <property type="project" value="TreeGrafter"/>
</dbReference>
<evidence type="ECO:0000256" key="4">
    <source>
        <dbReference type="ARBA" id="ARBA00023136"/>
    </source>
</evidence>
<dbReference type="Pfam" id="PF21365">
    <property type="entry name" value="Glyco_hydro_31_3rd"/>
    <property type="match status" value="1"/>
</dbReference>
<dbReference type="SUPFAM" id="SSF74650">
    <property type="entry name" value="Galactose mutarotase-like"/>
    <property type="match status" value="1"/>
</dbReference>
<dbReference type="FunFam" id="2.60.40.1180:FF:000001">
    <property type="entry name" value="Maltase-glucoamylase, intestinal"/>
    <property type="match status" value="1"/>
</dbReference>
<evidence type="ECO:0000256" key="2">
    <source>
        <dbReference type="ARBA" id="ARBA00007806"/>
    </source>
</evidence>
<accession>A0A1B6D5E9</accession>
<keyword evidence="10" id="KW-0812">Transmembrane</keyword>
<organism evidence="12">
    <name type="scientific">Clastoptera arizonana</name>
    <name type="common">Arizona spittle bug</name>
    <dbReference type="NCBI Taxonomy" id="38151"/>
    <lineage>
        <taxon>Eukaryota</taxon>
        <taxon>Metazoa</taxon>
        <taxon>Ecdysozoa</taxon>
        <taxon>Arthropoda</taxon>
        <taxon>Hexapoda</taxon>
        <taxon>Insecta</taxon>
        <taxon>Pterygota</taxon>
        <taxon>Neoptera</taxon>
        <taxon>Paraneoptera</taxon>
        <taxon>Hemiptera</taxon>
        <taxon>Auchenorrhyncha</taxon>
        <taxon>Cercopoidea</taxon>
        <taxon>Clastopteridae</taxon>
        <taxon>Clastoptera</taxon>
    </lineage>
</organism>
<dbReference type="CDD" id="cd14752">
    <property type="entry name" value="GH31_N"/>
    <property type="match status" value="1"/>
</dbReference>
<dbReference type="EMBL" id="GEDC01016377">
    <property type="protein sequence ID" value="JAS20921.1"/>
    <property type="molecule type" value="Transcribed_RNA"/>
</dbReference>
<evidence type="ECO:0000256" key="10">
    <source>
        <dbReference type="SAM" id="Phobius"/>
    </source>
</evidence>
<dbReference type="InterPro" id="IPR025887">
    <property type="entry name" value="Glyco_hydro_31_N_dom"/>
</dbReference>
<feature type="domain" description="P-type" evidence="11">
    <location>
        <begin position="139"/>
        <end position="192"/>
    </location>
</feature>
<gene>
    <name evidence="12" type="ORF">g.43402</name>
</gene>
<keyword evidence="10" id="KW-1133">Transmembrane helix</keyword>
<dbReference type="SUPFAM" id="SSF51011">
    <property type="entry name" value="Glycosyl hydrolase domain"/>
    <property type="match status" value="1"/>
</dbReference>
<evidence type="ECO:0000256" key="6">
    <source>
        <dbReference type="ARBA" id="ARBA00023180"/>
    </source>
</evidence>
<protein>
    <recommendedName>
        <fullName evidence="11">P-type domain-containing protein</fullName>
    </recommendedName>
</protein>
<dbReference type="Gene3D" id="3.20.20.80">
    <property type="entry name" value="Glycosidases"/>
    <property type="match status" value="1"/>
</dbReference>
<comment type="subcellular location">
    <subcellularLocation>
        <location evidence="1">Membrane</location>
    </subcellularLocation>
</comment>
<comment type="caution">
    <text evidence="8">Lacks conserved residue(s) required for the propagation of feature annotation.</text>
</comment>
<dbReference type="InterPro" id="IPR000322">
    <property type="entry name" value="Glyco_hydro_31_TIM"/>
</dbReference>
<dbReference type="Gene3D" id="2.60.40.1760">
    <property type="entry name" value="glycosyl hydrolase (family 31)"/>
    <property type="match status" value="1"/>
</dbReference>
<comment type="similarity">
    <text evidence="2 9">Belongs to the glycosyl hydrolase 31 family.</text>
</comment>
<keyword evidence="6" id="KW-0325">Glycoprotein</keyword>
<evidence type="ECO:0000313" key="12">
    <source>
        <dbReference type="EMBL" id="JAS20921.1"/>
    </source>
</evidence>
<feature type="transmembrane region" description="Helical" evidence="10">
    <location>
        <begin position="60"/>
        <end position="82"/>
    </location>
</feature>
<keyword evidence="4 10" id="KW-0472">Membrane</keyword>
<dbReference type="Pfam" id="PF00088">
    <property type="entry name" value="Trefoil"/>
    <property type="match status" value="1"/>
</dbReference>
<dbReference type="Gene3D" id="2.60.40.1180">
    <property type="entry name" value="Golgi alpha-mannosidase II"/>
    <property type="match status" value="2"/>
</dbReference>
<dbReference type="InterPro" id="IPR000519">
    <property type="entry name" value="P_trefoil_dom"/>
</dbReference>
<dbReference type="SMART" id="SM00018">
    <property type="entry name" value="PD"/>
    <property type="match status" value="1"/>
</dbReference>
<dbReference type="PROSITE" id="PS00707">
    <property type="entry name" value="GLYCOSYL_HYDROL_F31_2"/>
    <property type="match status" value="1"/>
</dbReference>
<keyword evidence="7 9" id="KW-0326">Glycosidase</keyword>
<dbReference type="PROSITE" id="PS51448">
    <property type="entry name" value="P_TREFOIL_2"/>
    <property type="match status" value="1"/>
</dbReference>
<dbReference type="Pfam" id="PF13802">
    <property type="entry name" value="Gal_mutarotas_2"/>
    <property type="match status" value="1"/>
</dbReference>
<dbReference type="GO" id="GO:0016020">
    <property type="term" value="C:membrane"/>
    <property type="evidence" value="ECO:0007669"/>
    <property type="project" value="UniProtKB-SubCell"/>
</dbReference>
<dbReference type="CDD" id="cd00111">
    <property type="entry name" value="Trefoil"/>
    <property type="match status" value="1"/>
</dbReference>
<dbReference type="InterPro" id="IPR017853">
    <property type="entry name" value="GH"/>
</dbReference>
<reference evidence="12" key="1">
    <citation type="submission" date="2015-12" db="EMBL/GenBank/DDBJ databases">
        <title>De novo transcriptome assembly of four potential Pierce s Disease insect vectors from Arizona vineyards.</title>
        <authorList>
            <person name="Tassone E.E."/>
        </authorList>
    </citation>
    <scope>NUCLEOTIDE SEQUENCE</scope>
</reference>
<dbReference type="InterPro" id="IPR013780">
    <property type="entry name" value="Glyco_hydro_b"/>
</dbReference>
<dbReference type="AlphaFoldDB" id="A0A1B6D5E9"/>
<evidence type="ECO:0000256" key="8">
    <source>
        <dbReference type="PROSITE-ProRule" id="PRU00779"/>
    </source>
</evidence>
<sequence length="997" mass="113061">MVKIDSVLSSSKYAKQIKEPFYKKVSLGIVDPSIHPKLVHPISTRDRCLLHSISFTRKAFVHHPFITVIILFTLFCIPFYFWPIFNCSEIWDDAIKDIHSKFSNDIEGNENTDFILPVVNENGGRLNNIQRPASPPEPTMCANIANVDRFDCFPQGKAEEESCKSRGCCWALPQEKINKSADLNVPYCFYPNSFNNYQYINVSVNDLGATAYLKILFSSPYPKDVELVKLDVMYETENRLHIKIYDANDKRFEIPFPDFPELRKAAKNTKYYVDIDKEEVGFRIVRKSNNQTIFDTQGLGGFIFSNQFLQISAKIPSKIYGLGQQFNNFMLDTNWNQISLFTHDTVPQAKTNLYGVHPFYLAMEGSGLSSGVLLLNSNAMDIILQPSPAITYRMIGGIFNFYIFMGPSPADVVRQYVDLMQYPAMPPYWGLGFHLCRYGYKTLKRTIEVWNRTVEAGIPLDTQWNDLDYMAGNKDFTYNKTSFNGLPEFVDHLHKSGMHYIPLIDPGISGSELPGTYLPYDEGIKNGIFIMDPDGVRPFIGKVWNSVSTVFPDFSNPAVVQYWIDQLRRMQKLFKFDGAWIDMNDPSNFYDGEKTGCPNNTWENPPYLPGVAGGKLSFKTVCMSAKQYKGLHYDLHNLYGTMEAIVTSYAMSRIREKRPFVISRSSFSGHGHYAGIWTGDIESTWEHMHHSISDIMSFSLFGIPLAGADICGFNGNTTPSLCQRWSQLGAFYPFSRNHNSDDAIDQDPVALGPTVVSSARKALFTRYYLLPYLYTLFYGASTRGDTVVRPLFFEYPNDEQTFSITTQFLWGSGLLICPVLKDQDTYVSAYLPSDRWYDFYSFRPINSNGSFYSLSAPLDTIPLLLRGGQIIPTQEPNVTTTLSRKNKMGLLVSLDNKGNAAGELFWDDGDSLDVLKKMTYNLITFSASSSKLSSKVQHWGYNTTMTLGSIKVLGVESTVQKVILNGNSVTFVYQPTMKYLTVNSTVNLEKPFVLTWN</sequence>
<evidence type="ECO:0000259" key="11">
    <source>
        <dbReference type="PROSITE" id="PS51448"/>
    </source>
</evidence>
<evidence type="ECO:0000256" key="9">
    <source>
        <dbReference type="RuleBase" id="RU361185"/>
    </source>
</evidence>
<evidence type="ECO:0000256" key="3">
    <source>
        <dbReference type="ARBA" id="ARBA00022801"/>
    </source>
</evidence>
<dbReference type="InterPro" id="IPR048395">
    <property type="entry name" value="Glyco_hydro_31_C"/>
</dbReference>
<keyword evidence="3 9" id="KW-0378">Hydrolase</keyword>
<dbReference type="FunFam" id="2.60.40.1180:FF:000005">
    <property type="entry name" value="Maltase-glucoamylase, intestinal"/>
    <property type="match status" value="1"/>
</dbReference>
<evidence type="ECO:0000256" key="7">
    <source>
        <dbReference type="ARBA" id="ARBA00023295"/>
    </source>
</evidence>
<dbReference type="PANTHER" id="PTHR22762">
    <property type="entry name" value="ALPHA-GLUCOSIDASE"/>
    <property type="match status" value="1"/>
</dbReference>
<evidence type="ECO:0000256" key="1">
    <source>
        <dbReference type="ARBA" id="ARBA00004370"/>
    </source>
</evidence>
<name>A0A1B6D5E9_9HEMI</name>
<dbReference type="PANTHER" id="PTHR22762:SF131">
    <property type="entry name" value="GLYCOSIDE HYDROLASE FAMILY 31 N-TERMINAL DOMAIN-CONTAINING PROTEIN"/>
    <property type="match status" value="1"/>
</dbReference>
<dbReference type="SUPFAM" id="SSF51445">
    <property type="entry name" value="(Trans)glycosidases"/>
    <property type="match status" value="1"/>
</dbReference>
<dbReference type="Gene3D" id="4.10.110.10">
    <property type="entry name" value="Spasmolytic Protein, domain 1"/>
    <property type="match status" value="1"/>
</dbReference>
<dbReference type="InterPro" id="IPR044913">
    <property type="entry name" value="P_trefoil_dom_sf"/>
</dbReference>
<proteinExistence type="inferred from homology"/>
<dbReference type="GO" id="GO:0005975">
    <property type="term" value="P:carbohydrate metabolic process"/>
    <property type="evidence" value="ECO:0007669"/>
    <property type="project" value="InterPro"/>
</dbReference>
<dbReference type="GO" id="GO:0030246">
    <property type="term" value="F:carbohydrate binding"/>
    <property type="evidence" value="ECO:0007669"/>
    <property type="project" value="InterPro"/>
</dbReference>